<dbReference type="InterPro" id="IPR007060">
    <property type="entry name" value="FtsL/DivIC"/>
</dbReference>
<keyword evidence="1" id="KW-1003">Cell membrane</keyword>
<evidence type="ECO:0000256" key="8">
    <source>
        <dbReference type="SAM" id="Phobius"/>
    </source>
</evidence>
<evidence type="ECO:0000256" key="5">
    <source>
        <dbReference type="ARBA" id="ARBA00023136"/>
    </source>
</evidence>
<dbReference type="EMBL" id="JADHQC010000007">
    <property type="protein sequence ID" value="MBL6811638.1"/>
    <property type="molecule type" value="Genomic_DNA"/>
</dbReference>
<protein>
    <submittedName>
        <fullName evidence="9">Septum formation initiator family protein</fullName>
    </submittedName>
</protein>
<feature type="coiled-coil region" evidence="7">
    <location>
        <begin position="38"/>
        <end position="72"/>
    </location>
</feature>
<comment type="caution">
    <text evidence="9">The sequence shown here is derived from an EMBL/GenBank/DDBJ whole genome shotgun (WGS) entry which is preliminary data.</text>
</comment>
<evidence type="ECO:0000256" key="1">
    <source>
        <dbReference type="ARBA" id="ARBA00022475"/>
    </source>
</evidence>
<evidence type="ECO:0000256" key="6">
    <source>
        <dbReference type="ARBA" id="ARBA00023306"/>
    </source>
</evidence>
<name>A0A937LFL2_9GAMM</name>
<evidence type="ECO:0000313" key="10">
    <source>
        <dbReference type="Proteomes" id="UP000744438"/>
    </source>
</evidence>
<organism evidence="9 10">
    <name type="scientific">SAR86 cluster bacterium</name>
    <dbReference type="NCBI Taxonomy" id="2030880"/>
    <lineage>
        <taxon>Bacteria</taxon>
        <taxon>Pseudomonadati</taxon>
        <taxon>Pseudomonadota</taxon>
        <taxon>Gammaproteobacteria</taxon>
        <taxon>SAR86 cluster</taxon>
    </lineage>
</organism>
<dbReference type="GO" id="GO:0030428">
    <property type="term" value="C:cell septum"/>
    <property type="evidence" value="ECO:0007669"/>
    <property type="project" value="TreeGrafter"/>
</dbReference>
<dbReference type="InterPro" id="IPR023081">
    <property type="entry name" value="Cell_div_FtsB"/>
</dbReference>
<evidence type="ECO:0000256" key="3">
    <source>
        <dbReference type="ARBA" id="ARBA00022692"/>
    </source>
</evidence>
<keyword evidence="3 8" id="KW-0812">Transmembrane</keyword>
<evidence type="ECO:0000256" key="4">
    <source>
        <dbReference type="ARBA" id="ARBA00022989"/>
    </source>
</evidence>
<gene>
    <name evidence="9" type="ORF">ISQ63_01995</name>
</gene>
<dbReference type="PANTHER" id="PTHR37485">
    <property type="entry name" value="CELL DIVISION PROTEIN FTSB"/>
    <property type="match status" value="1"/>
</dbReference>
<dbReference type="Proteomes" id="UP000744438">
    <property type="component" value="Unassembled WGS sequence"/>
</dbReference>
<feature type="transmembrane region" description="Helical" evidence="8">
    <location>
        <begin position="12"/>
        <end position="31"/>
    </location>
</feature>
<dbReference type="AlphaFoldDB" id="A0A937LFL2"/>
<keyword evidence="2" id="KW-0132">Cell division</keyword>
<proteinExistence type="predicted"/>
<dbReference type="Pfam" id="PF04977">
    <property type="entry name" value="DivIC"/>
    <property type="match status" value="1"/>
</dbReference>
<dbReference type="PANTHER" id="PTHR37485:SF1">
    <property type="entry name" value="CELL DIVISION PROTEIN FTSB"/>
    <property type="match status" value="1"/>
</dbReference>
<evidence type="ECO:0000256" key="2">
    <source>
        <dbReference type="ARBA" id="ARBA00022618"/>
    </source>
</evidence>
<sequence length="100" mass="11583">MIDNIKNYLFPSVFLVLIFLILFYIIGIFYGENSIGRLDKMTQEKIILENKIVKLKEDNKIARMELDSFTNDPEALEGYARSKLNLIKKGEVLIELVPSE</sequence>
<keyword evidence="4 8" id="KW-1133">Transmembrane helix</keyword>
<evidence type="ECO:0000256" key="7">
    <source>
        <dbReference type="SAM" id="Coils"/>
    </source>
</evidence>
<keyword evidence="5 8" id="KW-0472">Membrane</keyword>
<reference evidence="9" key="1">
    <citation type="submission" date="2020-10" db="EMBL/GenBank/DDBJ databases">
        <title>Microbiome of the Black Sea water column analyzed by genome centric metagenomics.</title>
        <authorList>
            <person name="Cabello-Yeves P.J."/>
            <person name="Callieri C."/>
            <person name="Picazo A."/>
            <person name="Mehrshad M."/>
            <person name="Haro-Moreno J.M."/>
            <person name="Roda-Garcia J."/>
            <person name="Dzembekova N."/>
            <person name="Slabakova V."/>
            <person name="Slabakova N."/>
            <person name="Moncheva S."/>
            <person name="Rodriguez-Valera F."/>
        </authorList>
    </citation>
    <scope>NUCLEOTIDE SEQUENCE</scope>
    <source>
        <strain evidence="9">BS307-5m-G49</strain>
    </source>
</reference>
<dbReference type="GO" id="GO:0043093">
    <property type="term" value="P:FtsZ-dependent cytokinesis"/>
    <property type="evidence" value="ECO:0007669"/>
    <property type="project" value="TreeGrafter"/>
</dbReference>
<accession>A0A937LFL2</accession>
<keyword evidence="6" id="KW-0131">Cell cycle</keyword>
<evidence type="ECO:0000313" key="9">
    <source>
        <dbReference type="EMBL" id="MBL6811638.1"/>
    </source>
</evidence>
<keyword evidence="7" id="KW-0175">Coiled coil</keyword>